<dbReference type="Proteomes" id="UP001500325">
    <property type="component" value="Unassembled WGS sequence"/>
</dbReference>
<dbReference type="EMBL" id="BAABIC010000004">
    <property type="protein sequence ID" value="GAA4681480.1"/>
    <property type="molecule type" value="Genomic_DNA"/>
</dbReference>
<sequence>MARPPDRGRTRRGREGVIVRAGDGMATILRQDPTRRTVPSAGRVGRRGTRRARTRVPTGDLRR</sequence>
<gene>
    <name evidence="2" type="ORF">GCM10023215_14030</name>
</gene>
<proteinExistence type="predicted"/>
<protein>
    <submittedName>
        <fullName evidence="2">Uncharacterized protein</fullName>
    </submittedName>
</protein>
<keyword evidence="3" id="KW-1185">Reference proteome</keyword>
<evidence type="ECO:0000313" key="3">
    <source>
        <dbReference type="Proteomes" id="UP001500325"/>
    </source>
</evidence>
<name>A0ABP8W4V7_9PSEU</name>
<feature type="region of interest" description="Disordered" evidence="1">
    <location>
        <begin position="31"/>
        <end position="63"/>
    </location>
</feature>
<accession>A0ABP8W4V7</accession>
<feature type="compositionally biased region" description="Basic residues" evidence="1">
    <location>
        <begin position="44"/>
        <end position="54"/>
    </location>
</feature>
<comment type="caution">
    <text evidence="2">The sequence shown here is derived from an EMBL/GenBank/DDBJ whole genome shotgun (WGS) entry which is preliminary data.</text>
</comment>
<reference evidence="3" key="1">
    <citation type="journal article" date="2019" name="Int. J. Syst. Evol. Microbiol.">
        <title>The Global Catalogue of Microorganisms (GCM) 10K type strain sequencing project: providing services to taxonomists for standard genome sequencing and annotation.</title>
        <authorList>
            <consortium name="The Broad Institute Genomics Platform"/>
            <consortium name="The Broad Institute Genome Sequencing Center for Infectious Disease"/>
            <person name="Wu L."/>
            <person name="Ma J."/>
        </authorList>
    </citation>
    <scope>NUCLEOTIDE SEQUENCE [LARGE SCALE GENOMIC DNA]</scope>
    <source>
        <strain evidence="3">JCM 18055</strain>
    </source>
</reference>
<evidence type="ECO:0000256" key="1">
    <source>
        <dbReference type="SAM" id="MobiDB-lite"/>
    </source>
</evidence>
<organism evidence="2 3">
    <name type="scientific">Pseudonocardia yuanmonensis</name>
    <dbReference type="NCBI Taxonomy" id="1095914"/>
    <lineage>
        <taxon>Bacteria</taxon>
        <taxon>Bacillati</taxon>
        <taxon>Actinomycetota</taxon>
        <taxon>Actinomycetes</taxon>
        <taxon>Pseudonocardiales</taxon>
        <taxon>Pseudonocardiaceae</taxon>
        <taxon>Pseudonocardia</taxon>
    </lineage>
</organism>
<evidence type="ECO:0000313" key="2">
    <source>
        <dbReference type="EMBL" id="GAA4681480.1"/>
    </source>
</evidence>